<dbReference type="GO" id="GO:0042613">
    <property type="term" value="C:MHC class II protein complex"/>
    <property type="evidence" value="ECO:0007669"/>
    <property type="project" value="UniProtKB-KW"/>
</dbReference>
<dbReference type="Pfam" id="PF00969">
    <property type="entry name" value="MHC_II_beta"/>
    <property type="match status" value="1"/>
</dbReference>
<feature type="non-terminal residue" evidence="12">
    <location>
        <position position="1"/>
    </location>
</feature>
<feature type="chain" id="PRO_5001965960" evidence="10">
    <location>
        <begin position="17"/>
        <end position="112"/>
    </location>
</feature>
<dbReference type="GO" id="GO:0002504">
    <property type="term" value="P:antigen processing and presentation of peptide or polysaccharide antigen via MHC class II"/>
    <property type="evidence" value="ECO:0007669"/>
    <property type="project" value="UniProtKB-KW"/>
</dbReference>
<evidence type="ECO:0000259" key="11">
    <source>
        <dbReference type="SMART" id="SM00921"/>
    </source>
</evidence>
<evidence type="ECO:0000256" key="4">
    <source>
        <dbReference type="ARBA" id="ARBA00022989"/>
    </source>
</evidence>
<evidence type="ECO:0000256" key="2">
    <source>
        <dbReference type="ARBA" id="ARBA00022692"/>
    </source>
</evidence>
<reference evidence="12 13" key="1">
    <citation type="submission" date="2014-06" db="EMBL/GenBank/DDBJ databases">
        <title>Genome evolution of avian class.</title>
        <authorList>
            <person name="Zhang G."/>
            <person name="Li C."/>
        </authorList>
    </citation>
    <scope>NUCLEOTIDE SEQUENCE [LARGE SCALE GENOMIC DNA]</scope>
    <source>
        <strain evidence="12">BGI_N309</strain>
    </source>
</reference>
<keyword evidence="6" id="KW-0472">Membrane</keyword>
<feature type="domain" description="MHC class II beta chain N-terminal" evidence="11">
    <location>
        <begin position="29"/>
        <end position="103"/>
    </location>
</feature>
<dbReference type="InterPro" id="IPR011162">
    <property type="entry name" value="MHC_I/II-like_Ag-recog"/>
</dbReference>
<dbReference type="Gene3D" id="3.10.320.10">
    <property type="entry name" value="Class II Histocompatibility Antigen, M Beta Chain, Chain B, domain 1"/>
    <property type="match status" value="1"/>
</dbReference>
<keyword evidence="2" id="KW-0812">Transmembrane</keyword>
<evidence type="ECO:0000256" key="5">
    <source>
        <dbReference type="ARBA" id="ARBA00023130"/>
    </source>
</evidence>
<keyword evidence="3" id="KW-0391">Immunity</keyword>
<evidence type="ECO:0000256" key="1">
    <source>
        <dbReference type="ARBA" id="ARBA00004479"/>
    </source>
</evidence>
<dbReference type="FunFam" id="3.10.320.10:FF:000001">
    <property type="entry name" value="HLA class II histocompatibility antigen, DRB1-1 beta chain"/>
    <property type="match status" value="1"/>
</dbReference>
<keyword evidence="8" id="KW-0325">Glycoprotein</keyword>
<feature type="signal peptide" evidence="10">
    <location>
        <begin position="1"/>
        <end position="16"/>
    </location>
</feature>
<evidence type="ECO:0000256" key="7">
    <source>
        <dbReference type="ARBA" id="ARBA00023157"/>
    </source>
</evidence>
<gene>
    <name evidence="12" type="ORF">N309_10601</name>
</gene>
<keyword evidence="5" id="KW-1064">Adaptive immunity</keyword>
<evidence type="ECO:0000256" key="6">
    <source>
        <dbReference type="ARBA" id="ARBA00023136"/>
    </source>
</evidence>
<dbReference type="EMBL" id="KL889703">
    <property type="protein sequence ID" value="KGL77090.1"/>
    <property type="molecule type" value="Genomic_DNA"/>
</dbReference>
<keyword evidence="9" id="KW-0491">MHC II</keyword>
<evidence type="ECO:0000256" key="3">
    <source>
        <dbReference type="ARBA" id="ARBA00022859"/>
    </source>
</evidence>
<dbReference type="AlphaFoldDB" id="A0A099Z8H6"/>
<evidence type="ECO:0000313" key="13">
    <source>
        <dbReference type="Proteomes" id="UP000053641"/>
    </source>
</evidence>
<evidence type="ECO:0000313" key="12">
    <source>
        <dbReference type="EMBL" id="KGL77090.1"/>
    </source>
</evidence>
<keyword evidence="10" id="KW-0732">Signal</keyword>
<dbReference type="PANTHER" id="PTHR19944">
    <property type="entry name" value="MHC CLASS II-RELATED"/>
    <property type="match status" value="1"/>
</dbReference>
<keyword evidence="13" id="KW-1185">Reference proteome</keyword>
<protein>
    <submittedName>
        <fullName evidence="12">H-2 class II histocompatibility antigen, A-Q beta chain</fullName>
    </submittedName>
</protein>
<dbReference type="InterPro" id="IPR014745">
    <property type="entry name" value="MHC_II_a/b_N"/>
</dbReference>
<feature type="non-terminal residue" evidence="12">
    <location>
        <position position="112"/>
    </location>
</feature>
<dbReference type="InterPro" id="IPR000353">
    <property type="entry name" value="MHC_II_b_N"/>
</dbReference>
<evidence type="ECO:0000256" key="8">
    <source>
        <dbReference type="ARBA" id="ARBA00023180"/>
    </source>
</evidence>
<dbReference type="PANTHER" id="PTHR19944:SF99">
    <property type="entry name" value="HLA CLASS II HISTOCOMPATIBILITY ANTIGEN, DRB1 BETA CHAIN"/>
    <property type="match status" value="1"/>
</dbReference>
<name>A0A099Z8H6_TINGU</name>
<dbReference type="SMART" id="SM00921">
    <property type="entry name" value="MHC_II_beta"/>
    <property type="match status" value="1"/>
</dbReference>
<evidence type="ECO:0000256" key="10">
    <source>
        <dbReference type="SAM" id="SignalP"/>
    </source>
</evidence>
<dbReference type="STRING" id="94827.A0A099Z8H6"/>
<dbReference type="InterPro" id="IPR050160">
    <property type="entry name" value="MHC/Immunoglobulin"/>
</dbReference>
<keyword evidence="4" id="KW-1133">Transmembrane helix</keyword>
<sequence>AVLGVLVVLGAIGSHGEETTGYFLEMGKGDCQYLNGTQRVRYLKWYIHNRQPWLHFDSDLGHYVADSPLGEPDARYFNSQPDIMERERAEVDTVCRHNYGVATPSVVERKGE</sequence>
<keyword evidence="7" id="KW-1015">Disulfide bond</keyword>
<dbReference type="Proteomes" id="UP000053641">
    <property type="component" value="Unassembled WGS sequence"/>
</dbReference>
<organism evidence="12 13">
    <name type="scientific">Tinamus guttatus</name>
    <name type="common">White-throated tinamou</name>
    <dbReference type="NCBI Taxonomy" id="94827"/>
    <lineage>
        <taxon>Eukaryota</taxon>
        <taxon>Metazoa</taxon>
        <taxon>Chordata</taxon>
        <taxon>Craniata</taxon>
        <taxon>Vertebrata</taxon>
        <taxon>Euteleostomi</taxon>
        <taxon>Archelosauria</taxon>
        <taxon>Archosauria</taxon>
        <taxon>Dinosauria</taxon>
        <taxon>Saurischia</taxon>
        <taxon>Theropoda</taxon>
        <taxon>Coelurosauria</taxon>
        <taxon>Aves</taxon>
        <taxon>Palaeognathae</taxon>
        <taxon>Tinamiformes</taxon>
        <taxon>Tinamidae</taxon>
        <taxon>Tinamus</taxon>
    </lineage>
</organism>
<comment type="subcellular location">
    <subcellularLocation>
        <location evidence="1">Membrane</location>
        <topology evidence="1">Single-pass type I membrane protein</topology>
    </subcellularLocation>
</comment>
<accession>A0A099Z8H6</accession>
<dbReference type="SUPFAM" id="SSF54452">
    <property type="entry name" value="MHC antigen-recognition domain"/>
    <property type="match status" value="1"/>
</dbReference>
<dbReference type="GO" id="GO:0002250">
    <property type="term" value="P:adaptive immune response"/>
    <property type="evidence" value="ECO:0007669"/>
    <property type="project" value="UniProtKB-KW"/>
</dbReference>
<evidence type="ECO:0000256" key="9">
    <source>
        <dbReference type="ARBA" id="ARBA00023182"/>
    </source>
</evidence>
<proteinExistence type="predicted"/>